<evidence type="ECO:0000256" key="7">
    <source>
        <dbReference type="ARBA" id="ARBA00048668"/>
    </source>
</evidence>
<comment type="caution">
    <text evidence="11">The sequence shown here is derived from an EMBL/GenBank/DDBJ whole genome shotgun (WGS) entry which is preliminary data.</text>
</comment>
<keyword evidence="6 8" id="KW-0662">Pyridine nucleotide biosynthesis</keyword>
<dbReference type="GO" id="GO:0005829">
    <property type="term" value="C:cytosol"/>
    <property type="evidence" value="ECO:0007669"/>
    <property type="project" value="TreeGrafter"/>
</dbReference>
<evidence type="ECO:0000256" key="6">
    <source>
        <dbReference type="ARBA" id="ARBA00022642"/>
    </source>
</evidence>
<keyword evidence="5 8" id="KW-0436">Ligase</keyword>
<evidence type="ECO:0000259" key="9">
    <source>
        <dbReference type="Pfam" id="PF04095"/>
    </source>
</evidence>
<dbReference type="InterPro" id="IPR006406">
    <property type="entry name" value="Nic_PRibTrfase"/>
</dbReference>
<feature type="domain" description="Nicotinate/nicotinamide phosphoribosyltransferase" evidence="9">
    <location>
        <begin position="184"/>
        <end position="429"/>
    </location>
</feature>
<comment type="pathway">
    <text evidence="1 8">Cofactor biosynthesis; NAD(+) biosynthesis; nicotinate D-ribonucleotide from nicotinate: step 1/1.</text>
</comment>
<proteinExistence type="inferred from homology"/>
<protein>
    <recommendedName>
        <fullName evidence="3 8">Nicotinate phosphoribosyltransferase</fullName>
        <ecNumber evidence="3 8">6.3.4.21</ecNumber>
    </recommendedName>
</protein>
<dbReference type="InterPro" id="IPR007229">
    <property type="entry name" value="Nic_PRibTrfase-Fam"/>
</dbReference>
<comment type="catalytic activity">
    <reaction evidence="7 8">
        <text>5-phospho-alpha-D-ribose 1-diphosphate + nicotinate + ATP + H2O = nicotinate beta-D-ribonucleotide + ADP + phosphate + diphosphate</text>
        <dbReference type="Rhea" id="RHEA:36163"/>
        <dbReference type="ChEBI" id="CHEBI:15377"/>
        <dbReference type="ChEBI" id="CHEBI:30616"/>
        <dbReference type="ChEBI" id="CHEBI:32544"/>
        <dbReference type="ChEBI" id="CHEBI:33019"/>
        <dbReference type="ChEBI" id="CHEBI:43474"/>
        <dbReference type="ChEBI" id="CHEBI:57502"/>
        <dbReference type="ChEBI" id="CHEBI:58017"/>
        <dbReference type="ChEBI" id="CHEBI:456216"/>
        <dbReference type="EC" id="6.3.4.21"/>
    </reaction>
</comment>
<dbReference type="GO" id="GO:0034355">
    <property type="term" value="P:NAD+ biosynthetic process via the salvage pathway"/>
    <property type="evidence" value="ECO:0007669"/>
    <property type="project" value="TreeGrafter"/>
</dbReference>
<evidence type="ECO:0000256" key="3">
    <source>
        <dbReference type="ARBA" id="ARBA00013236"/>
    </source>
</evidence>
<evidence type="ECO:0000259" key="10">
    <source>
        <dbReference type="Pfam" id="PF17767"/>
    </source>
</evidence>
<dbReference type="GO" id="GO:0016757">
    <property type="term" value="F:glycosyltransferase activity"/>
    <property type="evidence" value="ECO:0007669"/>
    <property type="project" value="UniProtKB-KW"/>
</dbReference>
<keyword evidence="11" id="KW-0808">Transferase</keyword>
<dbReference type="NCBIfam" id="TIGR01514">
    <property type="entry name" value="NAPRTase"/>
    <property type="match status" value="1"/>
</dbReference>
<dbReference type="PANTHER" id="PTHR11098:SF1">
    <property type="entry name" value="NICOTINATE PHOSPHORIBOSYLTRANSFERASE"/>
    <property type="match status" value="1"/>
</dbReference>
<keyword evidence="11" id="KW-0328">Glycosyltransferase</keyword>
<dbReference type="Proteomes" id="UP001383192">
    <property type="component" value="Unassembled WGS sequence"/>
</dbReference>
<dbReference type="PANTHER" id="PTHR11098">
    <property type="entry name" value="NICOTINATE PHOSPHORIBOSYLTRANSFERASE"/>
    <property type="match status" value="1"/>
</dbReference>
<evidence type="ECO:0000313" key="11">
    <source>
        <dbReference type="EMBL" id="KAK7051085.1"/>
    </source>
</evidence>
<reference evidence="11 12" key="1">
    <citation type="submission" date="2024-01" db="EMBL/GenBank/DDBJ databases">
        <title>A draft genome for a cacao thread blight-causing isolate of Paramarasmius palmivorus.</title>
        <authorList>
            <person name="Baruah I.K."/>
            <person name="Bukari Y."/>
            <person name="Amoako-Attah I."/>
            <person name="Meinhardt L.W."/>
            <person name="Bailey B.A."/>
            <person name="Cohen S.P."/>
        </authorList>
    </citation>
    <scope>NUCLEOTIDE SEQUENCE [LARGE SCALE GENOMIC DNA]</scope>
    <source>
        <strain evidence="11 12">GH-12</strain>
    </source>
</reference>
<dbReference type="Gene3D" id="3.20.140.10">
    <property type="entry name" value="nicotinate phosphoribosyltransferase"/>
    <property type="match status" value="1"/>
</dbReference>
<evidence type="ECO:0000256" key="8">
    <source>
        <dbReference type="RuleBase" id="RU003838"/>
    </source>
</evidence>
<dbReference type="PIRSF" id="PIRSF000484">
    <property type="entry name" value="NAPRT"/>
    <property type="match status" value="1"/>
</dbReference>
<comment type="PTM">
    <text evidence="8">Transiently phosphorylated on a His residue during the reaction cycle. Phosphorylation strongly increases the affinity for substrates and increases the rate of nicotinate D-ribonucleotide production. Dephosphorylation regenerates the low-affinity form of the enzyme, leading to product release.</text>
</comment>
<dbReference type="InterPro" id="IPR036068">
    <property type="entry name" value="Nicotinate_pribotase-like_C"/>
</dbReference>
<keyword evidence="12" id="KW-1185">Reference proteome</keyword>
<evidence type="ECO:0000256" key="4">
    <source>
        <dbReference type="ARBA" id="ARBA00022553"/>
    </source>
</evidence>
<dbReference type="SUPFAM" id="SSF54675">
    <property type="entry name" value="Nicotinate/Quinolinate PRTase N-terminal domain-like"/>
    <property type="match status" value="1"/>
</dbReference>
<dbReference type="EC" id="6.3.4.21" evidence="3 8"/>
<dbReference type="GO" id="GO:0004516">
    <property type="term" value="F:nicotinate phosphoribosyltransferase activity"/>
    <property type="evidence" value="ECO:0007669"/>
    <property type="project" value="UniProtKB-UniRule"/>
</dbReference>
<evidence type="ECO:0000256" key="5">
    <source>
        <dbReference type="ARBA" id="ARBA00022598"/>
    </source>
</evidence>
<dbReference type="AlphaFoldDB" id="A0AAW0DIV0"/>
<dbReference type="InterPro" id="IPR040727">
    <property type="entry name" value="NAPRTase_N"/>
</dbReference>
<evidence type="ECO:0000256" key="2">
    <source>
        <dbReference type="ARBA" id="ARBA00010897"/>
    </source>
</evidence>
<sequence>MSKLAVPPSILDTDLYKSIVLQLTMQQAVLHHFPSVQASYRFTNRDKPKVTFSRACYERLKAAVSEFHKVQLTQDERNWLSEACPFFTQQYLDYLQNYRFKPEQVDIQFTPANAADSDSQDPNTKGHIDIMVKGLWEETILWEVPLMACLSETYFLTDDQDWNYDGQEELAFQKAKTLIEAGCAFNEFGTRRRRSYRNQDIVVKGVAEAAQKVQGGGKLLGTSNVVVALNVVHLAQRYGLRPTGTVAHEWFMGIGALKGYETVHEQALSLWEESYPNALLLALTDTFSTQAFFQRFVKMPERAKRWDGLRQDSGDPFVYAPRAKEIYAAMGIDHTQKLIIYSDGLDIDKSLALKKLTDEVGFKSAFGIGTFMTNDFRKASSDGKEKSKALNIVIKLASVEGKPCVKISDELTKTTGDTTTAEHVKKLYGLSVTQ</sequence>
<evidence type="ECO:0000313" key="12">
    <source>
        <dbReference type="Proteomes" id="UP001383192"/>
    </source>
</evidence>
<dbReference type="Pfam" id="PF04095">
    <property type="entry name" value="NAPRTase"/>
    <property type="match status" value="1"/>
</dbReference>
<organism evidence="11 12">
    <name type="scientific">Paramarasmius palmivorus</name>
    <dbReference type="NCBI Taxonomy" id="297713"/>
    <lineage>
        <taxon>Eukaryota</taxon>
        <taxon>Fungi</taxon>
        <taxon>Dikarya</taxon>
        <taxon>Basidiomycota</taxon>
        <taxon>Agaricomycotina</taxon>
        <taxon>Agaricomycetes</taxon>
        <taxon>Agaricomycetidae</taxon>
        <taxon>Agaricales</taxon>
        <taxon>Marasmiineae</taxon>
        <taxon>Marasmiaceae</taxon>
        <taxon>Paramarasmius</taxon>
    </lineage>
</organism>
<evidence type="ECO:0000256" key="1">
    <source>
        <dbReference type="ARBA" id="ARBA00004952"/>
    </source>
</evidence>
<gene>
    <name evidence="11" type="primary">NPT1</name>
    <name evidence="11" type="ORF">VNI00_005197</name>
</gene>
<dbReference type="Pfam" id="PF17767">
    <property type="entry name" value="NAPRTase_N"/>
    <property type="match status" value="1"/>
</dbReference>
<comment type="similarity">
    <text evidence="2 8">Belongs to the NAPRTase family.</text>
</comment>
<dbReference type="EMBL" id="JAYKXP010000014">
    <property type="protein sequence ID" value="KAK7051085.1"/>
    <property type="molecule type" value="Genomic_DNA"/>
</dbReference>
<dbReference type="SUPFAM" id="SSF51690">
    <property type="entry name" value="Nicotinate/Quinolinate PRTase C-terminal domain-like"/>
    <property type="match status" value="1"/>
</dbReference>
<feature type="domain" description="Nicotinate phosphoribosyltransferase N-terminal" evidence="10">
    <location>
        <begin position="11"/>
        <end position="151"/>
    </location>
</feature>
<keyword evidence="4" id="KW-0597">Phosphoprotein</keyword>
<accession>A0AAW0DIV0</accession>
<dbReference type="InterPro" id="IPR041525">
    <property type="entry name" value="N/Namide_PRibTrfase"/>
</dbReference>
<comment type="function">
    <text evidence="8">Catalyzes the synthesis of beta-nicotinate D-ribonucleotide from nicotinate and 5-phospho-D-ribose 1-phosphate at the expense of ATP.</text>
</comment>
<name>A0AAW0DIV0_9AGAR</name>